<dbReference type="SUPFAM" id="SSF75011">
    <property type="entry name" value="3-carboxy-cis,cis-mucoante lactonizing enzyme"/>
    <property type="match status" value="1"/>
</dbReference>
<evidence type="ECO:0000313" key="2">
    <source>
        <dbReference type="Proteomes" id="UP000185841"/>
    </source>
</evidence>
<dbReference type="EMBL" id="FTMP01000001">
    <property type="protein sequence ID" value="SIP88343.1"/>
    <property type="molecule type" value="Genomic_DNA"/>
</dbReference>
<protein>
    <submittedName>
        <fullName evidence="1">Uncharacterized protein</fullName>
    </submittedName>
</protein>
<gene>
    <name evidence="1" type="ORF">SAMN05878282_101128</name>
</gene>
<dbReference type="AlphaFoldDB" id="A0A1N6N8D7"/>
<dbReference type="Proteomes" id="UP000185841">
    <property type="component" value="Unassembled WGS sequence"/>
</dbReference>
<name>A0A1N6N8D7_AQUAC</name>
<proteinExistence type="predicted"/>
<organism evidence="1 2">
    <name type="scientific">Aquipseudomonas alcaligenes</name>
    <name type="common">Pseudomonas alcaligenes</name>
    <dbReference type="NCBI Taxonomy" id="43263"/>
    <lineage>
        <taxon>Bacteria</taxon>
        <taxon>Pseudomonadati</taxon>
        <taxon>Pseudomonadota</taxon>
        <taxon>Gammaproteobacteria</taxon>
        <taxon>Pseudomonadales</taxon>
        <taxon>Pseudomonadaceae</taxon>
        <taxon>Aquipseudomonas</taxon>
    </lineage>
</organism>
<sequence>MRLDVSAPRQVLETLAGVGRTEDLRFSQNRQRLALVAMARQRLFVFTIRVLAGKRIELSDVVELSSPYLQAPHGLDFLDDDTLAVANRDGELCLFRLPPHDGRAQRELTLIRRFPAQTPAWQGPGSVAASRCAEGHYELMVCRNVGNHVSRHLITATQDHSPLAQTLLPDDWMATPNGISIGATRRWRAVSNLHDQCALIYTHERTDHQPMAVLRGASHPHGIRLSDDDRYLLLADAGGPYVHLYHQHDGQWQGVYDPALSLRVMDEALFQSRHAFPPNKGGPKGLDLDTAAGILATTSQTQPLAFFDLDQVLARVRRQGPCTVVGSTPEQDVRHQLERQRRHVGIENEALRLEHRAGEAERMAALAERRAAEVAAQAAMVATGLAELRARTEYFQTRAQDILASSSWRITGPLRRILARRRR</sequence>
<reference evidence="1 2" key="1">
    <citation type="submission" date="2017-01" db="EMBL/GenBank/DDBJ databases">
        <authorList>
            <person name="Mah S.A."/>
            <person name="Swanson W.J."/>
            <person name="Moy G.W."/>
            <person name="Vacquier V.D."/>
        </authorList>
    </citation>
    <scope>NUCLEOTIDE SEQUENCE [LARGE SCALE GENOMIC DNA]</scope>
    <source>
        <strain evidence="1 2">RU36E</strain>
    </source>
</reference>
<accession>A0A1N6N8D7</accession>
<evidence type="ECO:0000313" key="1">
    <source>
        <dbReference type="EMBL" id="SIP88343.1"/>
    </source>
</evidence>
<dbReference type="RefSeq" id="WP_076423470.1">
    <property type="nucleotide sequence ID" value="NZ_FTMP01000001.1"/>
</dbReference>